<dbReference type="AlphaFoldDB" id="A0A318T2L3"/>
<keyword evidence="4" id="KW-1185">Reference proteome</keyword>
<comment type="caution">
    <text evidence="3">The sequence shown here is derived from an EMBL/GenBank/DDBJ whole genome shotgun (WGS) entry which is preliminary data.</text>
</comment>
<name>A0A318T2L3_9HYPH</name>
<sequence length="329" mass="35831">MRVKSIMLAGLVSVMSFPAISAEPLASSEGDPKDAWRQTLRATPPPEAGCFEASYPSTAWEQVTCAEPSQKPLPSKRPQTKVVGGSNDWSLQAPEPIKIAVGEFPRGEVGLAPDSDPYYSLQLNTNMAYSTLCGDKKDNKDCVAWQLFVYDSGLGALTGDGALYVQSWLFNYNKPCPAGWNQYGGDCMKSTRPSKVPTISVREITNIKMSAFLGIMGEDGVTIEYNGRMYVNSAAPNIPDMASIWNWAEFNVFGELYSEEIKFTKGSYLDVRLGAQYPSDQTVAPTCVRGGNIGQTNNMTLSPSCTVVPAETQSNPYANPYIEFSESVL</sequence>
<gene>
    <name evidence="3" type="ORF">C7477_1088</name>
</gene>
<dbReference type="Proteomes" id="UP000247454">
    <property type="component" value="Unassembled WGS sequence"/>
</dbReference>
<reference evidence="3 4" key="1">
    <citation type="submission" date="2018-06" db="EMBL/GenBank/DDBJ databases">
        <title>Genomic Encyclopedia of Type Strains, Phase III (KMG-III): the genomes of soil and plant-associated and newly described type strains.</title>
        <authorList>
            <person name="Whitman W."/>
        </authorList>
    </citation>
    <scope>NUCLEOTIDE SEQUENCE [LARGE SCALE GENOMIC DNA]</scope>
    <source>
        <strain evidence="3 4">ORS 1419</strain>
    </source>
</reference>
<evidence type="ECO:0008006" key="5">
    <source>
        <dbReference type="Google" id="ProtNLM"/>
    </source>
</evidence>
<feature type="region of interest" description="Disordered" evidence="1">
    <location>
        <begin position="67"/>
        <end position="87"/>
    </location>
</feature>
<evidence type="ECO:0000313" key="3">
    <source>
        <dbReference type="EMBL" id="PYE88138.1"/>
    </source>
</evidence>
<evidence type="ECO:0000256" key="2">
    <source>
        <dbReference type="SAM" id="SignalP"/>
    </source>
</evidence>
<evidence type="ECO:0000313" key="4">
    <source>
        <dbReference type="Proteomes" id="UP000247454"/>
    </source>
</evidence>
<feature type="chain" id="PRO_5016456868" description="Polysaccharide lyase-like protein" evidence="2">
    <location>
        <begin position="22"/>
        <end position="329"/>
    </location>
</feature>
<dbReference type="OrthoDB" id="8452858at2"/>
<dbReference type="EMBL" id="QJTF01000008">
    <property type="protein sequence ID" value="PYE88138.1"/>
    <property type="molecule type" value="Genomic_DNA"/>
</dbReference>
<dbReference type="RefSeq" id="WP_146226080.1">
    <property type="nucleotide sequence ID" value="NZ_QJTF01000008.1"/>
</dbReference>
<organism evidence="3 4">
    <name type="scientific">Phyllobacterium leguminum</name>
    <dbReference type="NCBI Taxonomy" id="314237"/>
    <lineage>
        <taxon>Bacteria</taxon>
        <taxon>Pseudomonadati</taxon>
        <taxon>Pseudomonadota</taxon>
        <taxon>Alphaproteobacteria</taxon>
        <taxon>Hyphomicrobiales</taxon>
        <taxon>Phyllobacteriaceae</taxon>
        <taxon>Phyllobacterium</taxon>
    </lineage>
</organism>
<proteinExistence type="predicted"/>
<protein>
    <recommendedName>
        <fullName evidence="5">Polysaccharide lyase-like protein</fullName>
    </recommendedName>
</protein>
<feature type="signal peptide" evidence="2">
    <location>
        <begin position="1"/>
        <end position="21"/>
    </location>
</feature>
<evidence type="ECO:0000256" key="1">
    <source>
        <dbReference type="SAM" id="MobiDB-lite"/>
    </source>
</evidence>
<accession>A0A318T2L3</accession>
<keyword evidence="2" id="KW-0732">Signal</keyword>